<dbReference type="InterPro" id="IPR000086">
    <property type="entry name" value="NUDIX_hydrolase_dom"/>
</dbReference>
<dbReference type="SUPFAM" id="SSF55811">
    <property type="entry name" value="Nudix"/>
    <property type="match status" value="1"/>
</dbReference>
<comment type="caution">
    <text evidence="4">The sequence shown here is derived from an EMBL/GenBank/DDBJ whole genome shotgun (WGS) entry which is preliminary data.</text>
</comment>
<protein>
    <submittedName>
        <fullName evidence="4">DUF4743 domain-containing protein</fullName>
    </submittedName>
</protein>
<sequence length="282" mass="30934">MTDTKWRIGKSFSKYSKIARTPLDPSRTPFLIGGIRCGSASPEDARLIAEHAEGFSLDDGAGLVLHDEGMDENARTEALASAAVLLRDQGRIRAWRGELLEVRACEGSPRLAVLERSAFRLLGLTTLAVHMNGVTPDGRIWTSRRALDKAINPGRWDNLAAGMVAAGEQPLQAMRREAHEEAGLEEGKDFRLTPSFRFFSSRPTENGWLREASYCYLAELSPEALPHNLDGEVDSSELLTADAMAELIARGLVTQEAALTALFWLAAKTGKKLPEGFYRPLV</sequence>
<name>A0ABT7ILH8_9BURK</name>
<evidence type="ECO:0000256" key="2">
    <source>
        <dbReference type="ARBA" id="ARBA00022801"/>
    </source>
</evidence>
<dbReference type="Gene3D" id="3.90.79.10">
    <property type="entry name" value="Nucleoside Triphosphate Pyrophosphohydrolase"/>
    <property type="match status" value="1"/>
</dbReference>
<dbReference type="CDD" id="cd03676">
    <property type="entry name" value="NUDIX_Tnr3_like"/>
    <property type="match status" value="1"/>
</dbReference>
<keyword evidence="2" id="KW-0378">Hydrolase</keyword>
<dbReference type="Pfam" id="PF00293">
    <property type="entry name" value="NUDIX"/>
    <property type="match status" value="1"/>
</dbReference>
<evidence type="ECO:0000313" key="4">
    <source>
        <dbReference type="EMBL" id="MDL2059204.1"/>
    </source>
</evidence>
<dbReference type="InterPro" id="IPR015797">
    <property type="entry name" value="NUDIX_hydrolase-like_dom_sf"/>
</dbReference>
<keyword evidence="5" id="KW-1185">Reference proteome</keyword>
<evidence type="ECO:0000259" key="3">
    <source>
        <dbReference type="PROSITE" id="PS51462"/>
    </source>
</evidence>
<feature type="domain" description="Nudix hydrolase" evidence="3">
    <location>
        <begin position="121"/>
        <end position="266"/>
    </location>
</feature>
<evidence type="ECO:0000313" key="5">
    <source>
        <dbReference type="Proteomes" id="UP001165481"/>
    </source>
</evidence>
<organism evidence="4 5">
    <name type="scientific">Mesosutterella faecium</name>
    <dbReference type="NCBI Taxonomy" id="2925194"/>
    <lineage>
        <taxon>Bacteria</taxon>
        <taxon>Pseudomonadati</taxon>
        <taxon>Pseudomonadota</taxon>
        <taxon>Betaproteobacteria</taxon>
        <taxon>Burkholderiales</taxon>
        <taxon>Sutterellaceae</taxon>
        <taxon>Mesosutterella</taxon>
    </lineage>
</organism>
<comment type="cofactor">
    <cofactor evidence="1">
        <name>Mg(2+)</name>
        <dbReference type="ChEBI" id="CHEBI:18420"/>
    </cofactor>
</comment>
<dbReference type="EMBL" id="JAKZJU020000001">
    <property type="protein sequence ID" value="MDL2059204.1"/>
    <property type="molecule type" value="Genomic_DNA"/>
</dbReference>
<dbReference type="Pfam" id="PF15916">
    <property type="entry name" value="DUF4743"/>
    <property type="match status" value="1"/>
</dbReference>
<dbReference type="Proteomes" id="UP001165481">
    <property type="component" value="Unassembled WGS sequence"/>
</dbReference>
<dbReference type="Gene3D" id="3.30.750.160">
    <property type="match status" value="1"/>
</dbReference>
<dbReference type="PROSITE" id="PS00893">
    <property type="entry name" value="NUDIX_BOX"/>
    <property type="match status" value="1"/>
</dbReference>
<reference evidence="4" key="1">
    <citation type="submission" date="2023-03" db="EMBL/GenBank/DDBJ databases">
        <title>Mesosutterella sp. nov. isolated from porcine feces.</title>
        <authorList>
            <person name="Yu S."/>
        </authorList>
    </citation>
    <scope>NUCLEOTIDE SEQUENCE</scope>
    <source>
        <strain evidence="4">AGMB02718</strain>
    </source>
</reference>
<dbReference type="RefSeq" id="WP_243376113.1">
    <property type="nucleotide sequence ID" value="NZ_JAKZJU020000001.1"/>
</dbReference>
<evidence type="ECO:0000256" key="1">
    <source>
        <dbReference type="ARBA" id="ARBA00001946"/>
    </source>
</evidence>
<dbReference type="PROSITE" id="PS51462">
    <property type="entry name" value="NUDIX"/>
    <property type="match status" value="1"/>
</dbReference>
<accession>A0ABT7ILH8</accession>
<dbReference type="InterPro" id="IPR020084">
    <property type="entry name" value="NUDIX_hydrolase_CS"/>
</dbReference>
<proteinExistence type="predicted"/>
<gene>
    <name evidence="4" type="ORF">MUN46_004555</name>
</gene>
<dbReference type="InterPro" id="IPR031804">
    <property type="entry name" value="DUF4743"/>
</dbReference>